<feature type="domain" description="SAM-dependent methyltransferase TRM5/TYW2-type" evidence="12">
    <location>
        <begin position="135"/>
        <end position="418"/>
    </location>
</feature>
<dbReference type="GO" id="GO:0052906">
    <property type="term" value="F:tRNA (guanine(37)-N1)-methyltransferase activity"/>
    <property type="evidence" value="ECO:0007669"/>
    <property type="project" value="UniProtKB-UniRule"/>
</dbReference>
<dbReference type="InterPro" id="IPR056743">
    <property type="entry name" value="TRM5-TYW2-like_MTfase"/>
</dbReference>
<dbReference type="GO" id="GO:0005634">
    <property type="term" value="C:nucleus"/>
    <property type="evidence" value="ECO:0007669"/>
    <property type="project" value="UniProtKB-SubCell"/>
</dbReference>
<evidence type="ECO:0000256" key="9">
    <source>
        <dbReference type="ARBA" id="ARBA00045951"/>
    </source>
</evidence>
<dbReference type="GO" id="GO:0002939">
    <property type="term" value="P:tRNA N1-guanine methylation"/>
    <property type="evidence" value="ECO:0007669"/>
    <property type="project" value="TreeGrafter"/>
</dbReference>
<proteinExistence type="inferred from homology"/>
<dbReference type="InterPro" id="IPR025792">
    <property type="entry name" value="tRNA_Gua_MeTrfase_euk"/>
</dbReference>
<feature type="binding site" evidence="11">
    <location>
        <begin position="267"/>
        <end position="268"/>
    </location>
    <ligand>
        <name>S-adenosyl-L-methionine</name>
        <dbReference type="ChEBI" id="CHEBI:59789"/>
    </ligand>
</feature>
<feature type="binding site" evidence="11">
    <location>
        <position position="327"/>
    </location>
    <ligand>
        <name>S-adenosyl-L-methionine</name>
        <dbReference type="ChEBI" id="CHEBI:59789"/>
    </ligand>
</feature>
<comment type="function">
    <text evidence="11">Specifically methylates the N1 position of guanosine-37 in various cytoplasmic and mitochondrial tRNAs. Methylation is not dependent on the nature of the nucleoside 5' of the target nucleoside. This is the first step in the biosynthesis of wybutosine (yW), a modified base adjacent to the anticodon of tRNAs and required for accurate decoding.</text>
</comment>
<sequence>MTTNNKLIPPASVRGMTKLDKDQFRLDIKLPCLHVEAVDVSRVIGIPVVRQTTLQKLDILKPLVKSPDFPTQKSVLFDPERWSDERKADLDKALSAVGVNEYRFGTYPITLDFDHWDMKRIFESILPEKLRFSGFSQIGHIVHCNLIEELLPYKFIIGEILLNKVKSCKTVVNKLDSIDNEFRNFKMELLAGEDNFVAEVKEAGCRYRLDFSKVFWNSRLSTEHERLSEKFPTGSVVYDVFAGVGPFVIPAAKRGKKRAVRAILANDLNPDSVKYLRENVKLNNVAELVTAYNLDGAEFIRQVISEDLKKRHSSANGETSSAQVAMNLPAIAVTFLPNFIGILNDFDGSSLGFPVIIHCYLFSKIKQPDPDSAMFAEDAKKQVRDSLKCPDLVIDDIHHVRNVAPNKEMMCVSFEMPFALMKSASVVGDSDAADVEPVAKRMKEE</sequence>
<protein>
    <recommendedName>
        <fullName evidence="11">tRNA (guanine(37)-N1)-methyltransferase</fullName>
        <ecNumber evidence="11">2.1.1.228</ecNumber>
    </recommendedName>
    <alternativeName>
        <fullName evidence="11">M1G-methyltransferase</fullName>
    </alternativeName>
    <alternativeName>
        <fullName evidence="11">tRNA [GM37] methyltransferase</fullName>
    </alternativeName>
    <alternativeName>
        <fullName evidence="11">tRNA methyltransferase 5 homolog</fullName>
    </alternativeName>
</protein>
<comment type="similarity">
    <text evidence="1">Belongs to the class I-like SAM-binding methyltransferase superfamily. TRM5/TYW2 family.</text>
</comment>
<keyword evidence="7 11" id="KW-0496">Mitochondrion</keyword>
<dbReference type="PANTHER" id="PTHR23245">
    <property type="entry name" value="TRNA METHYLTRANSFERASE"/>
    <property type="match status" value="1"/>
</dbReference>
<comment type="catalytic activity">
    <reaction evidence="10 11">
        <text>guanosine(37) in tRNA + S-adenosyl-L-methionine = N(1)-methylguanosine(37) in tRNA + S-adenosyl-L-homocysteine + H(+)</text>
        <dbReference type="Rhea" id="RHEA:36899"/>
        <dbReference type="Rhea" id="RHEA-COMP:10145"/>
        <dbReference type="Rhea" id="RHEA-COMP:10147"/>
        <dbReference type="ChEBI" id="CHEBI:15378"/>
        <dbReference type="ChEBI" id="CHEBI:57856"/>
        <dbReference type="ChEBI" id="CHEBI:59789"/>
        <dbReference type="ChEBI" id="CHEBI:73542"/>
        <dbReference type="ChEBI" id="CHEBI:74269"/>
        <dbReference type="EC" id="2.1.1.228"/>
    </reaction>
</comment>
<dbReference type="Gene3D" id="3.30.300.110">
    <property type="entry name" value="Met-10+ protein-like domains"/>
    <property type="match status" value="1"/>
</dbReference>
<evidence type="ECO:0000256" key="6">
    <source>
        <dbReference type="ARBA" id="ARBA00022694"/>
    </source>
</evidence>
<dbReference type="EC" id="2.1.1.228" evidence="11"/>
<evidence type="ECO:0000313" key="14">
    <source>
        <dbReference type="WBParaSite" id="PSAMB.scaffold6033size10332.g27776.t1"/>
    </source>
</evidence>
<evidence type="ECO:0000313" key="13">
    <source>
        <dbReference type="Proteomes" id="UP000887566"/>
    </source>
</evidence>
<accession>A0A914WZQ0</accession>
<evidence type="ECO:0000256" key="11">
    <source>
        <dbReference type="HAMAP-Rule" id="MF_03152"/>
    </source>
</evidence>
<comment type="function">
    <text evidence="9">Involved in mitochondrial tRNA methylation. Specifically methylates the N1 position of guanosine-37 in various tRNAs. Methylation is not dependent on the nature of the nucleoside 5' of the target nucleoside. This is the first step in the biosynthesis of wybutosine (yW), a modified base adjacent to the anticodon of tRNAs and required for accurate decoding.</text>
</comment>
<dbReference type="GO" id="GO:0070901">
    <property type="term" value="P:mitochondrial tRNA methylation"/>
    <property type="evidence" value="ECO:0007669"/>
    <property type="project" value="UniProtKB-ARBA"/>
</dbReference>
<evidence type="ECO:0000256" key="2">
    <source>
        <dbReference type="ARBA" id="ARBA00022490"/>
    </source>
</evidence>
<dbReference type="Proteomes" id="UP000887566">
    <property type="component" value="Unplaced"/>
</dbReference>
<feature type="binding site" evidence="11">
    <location>
        <position position="224"/>
    </location>
    <ligand>
        <name>S-adenosyl-L-methionine</name>
        <dbReference type="ChEBI" id="CHEBI:59789"/>
    </ligand>
</feature>
<evidence type="ECO:0000256" key="5">
    <source>
        <dbReference type="ARBA" id="ARBA00022691"/>
    </source>
</evidence>
<dbReference type="Gene3D" id="3.40.50.150">
    <property type="entry name" value="Vaccinia Virus protein VP39"/>
    <property type="match status" value="1"/>
</dbReference>
<dbReference type="GO" id="GO:0005759">
    <property type="term" value="C:mitochondrial matrix"/>
    <property type="evidence" value="ECO:0007669"/>
    <property type="project" value="UniProtKB-SubCell"/>
</dbReference>
<dbReference type="InterPro" id="IPR029063">
    <property type="entry name" value="SAM-dependent_MTases_sf"/>
</dbReference>
<dbReference type="InterPro" id="IPR056744">
    <property type="entry name" value="TRM5/TYW2-like_N"/>
</dbReference>
<feature type="binding site" evidence="11">
    <location>
        <begin position="295"/>
        <end position="296"/>
    </location>
    <ligand>
        <name>S-adenosyl-L-methionine</name>
        <dbReference type="ChEBI" id="CHEBI:59789"/>
    </ligand>
</feature>
<evidence type="ECO:0000256" key="3">
    <source>
        <dbReference type="ARBA" id="ARBA00022603"/>
    </source>
</evidence>
<comment type="subunit">
    <text evidence="11">Monomer.</text>
</comment>
<keyword evidence="5 11" id="KW-0949">S-adenosyl-L-methionine</keyword>
<keyword evidence="3 11" id="KW-0489">Methyltransferase</keyword>
<organism evidence="13 14">
    <name type="scientific">Plectus sambesii</name>
    <dbReference type="NCBI Taxonomy" id="2011161"/>
    <lineage>
        <taxon>Eukaryota</taxon>
        <taxon>Metazoa</taxon>
        <taxon>Ecdysozoa</taxon>
        <taxon>Nematoda</taxon>
        <taxon>Chromadorea</taxon>
        <taxon>Plectida</taxon>
        <taxon>Plectina</taxon>
        <taxon>Plectoidea</taxon>
        <taxon>Plectidae</taxon>
        <taxon>Plectus</taxon>
    </lineage>
</organism>
<evidence type="ECO:0000256" key="8">
    <source>
        <dbReference type="ARBA" id="ARBA00023242"/>
    </source>
</evidence>
<keyword evidence="4 11" id="KW-0808">Transferase</keyword>
<evidence type="ECO:0000256" key="7">
    <source>
        <dbReference type="ARBA" id="ARBA00023128"/>
    </source>
</evidence>
<dbReference type="CDD" id="cd02440">
    <property type="entry name" value="AdoMet_MTases"/>
    <property type="match status" value="1"/>
</dbReference>
<dbReference type="PANTHER" id="PTHR23245:SF36">
    <property type="entry name" value="TRNA (GUANINE(37)-N1)-METHYLTRANSFERASE"/>
    <property type="match status" value="1"/>
</dbReference>
<dbReference type="InterPro" id="IPR030382">
    <property type="entry name" value="MeTrfase_TRM5/TYW2"/>
</dbReference>
<name>A0A914WZQ0_9BILA</name>
<dbReference type="PROSITE" id="PS51684">
    <property type="entry name" value="SAM_MT_TRM5_TYW2"/>
    <property type="match status" value="1"/>
</dbReference>
<keyword evidence="8 11" id="KW-0539">Nucleus</keyword>
<dbReference type="HAMAP" id="MF_03152">
    <property type="entry name" value="TRM5"/>
    <property type="match status" value="1"/>
</dbReference>
<keyword evidence="6 11" id="KW-0819">tRNA processing</keyword>
<evidence type="ECO:0000259" key="12">
    <source>
        <dbReference type="PROSITE" id="PS51684"/>
    </source>
</evidence>
<reference evidence="14" key="1">
    <citation type="submission" date="2022-11" db="UniProtKB">
        <authorList>
            <consortium name="WormBaseParasite"/>
        </authorList>
    </citation>
    <scope>IDENTIFICATION</scope>
</reference>
<keyword evidence="13" id="KW-1185">Reference proteome</keyword>
<comment type="subcellular location">
    <subcellularLocation>
        <location evidence="11">Mitochondrion matrix</location>
    </subcellularLocation>
    <subcellularLocation>
        <location evidence="11">Nucleus</location>
    </subcellularLocation>
    <subcellularLocation>
        <location evidence="11">Cytoplasm</location>
    </subcellularLocation>
    <text evidence="11">Predominantly in the mitochondria and in the nucleus.</text>
</comment>
<evidence type="ECO:0000256" key="10">
    <source>
        <dbReference type="ARBA" id="ARBA00047783"/>
    </source>
</evidence>
<keyword evidence="2 11" id="KW-0963">Cytoplasm</keyword>
<evidence type="ECO:0000256" key="1">
    <source>
        <dbReference type="ARBA" id="ARBA00009775"/>
    </source>
</evidence>
<dbReference type="AlphaFoldDB" id="A0A914WZQ0"/>
<dbReference type="Pfam" id="PF02475">
    <property type="entry name" value="TRM5-TYW2_MTfase"/>
    <property type="match status" value="1"/>
</dbReference>
<dbReference type="FunFam" id="3.30.300.110:FF:000001">
    <property type="entry name" value="tRNA (guanine(37)-N1)-methyltransferase"/>
    <property type="match status" value="1"/>
</dbReference>
<dbReference type="SUPFAM" id="SSF53335">
    <property type="entry name" value="S-adenosyl-L-methionine-dependent methyltransferases"/>
    <property type="match status" value="1"/>
</dbReference>
<evidence type="ECO:0000256" key="4">
    <source>
        <dbReference type="ARBA" id="ARBA00022679"/>
    </source>
</evidence>
<dbReference type="WBParaSite" id="PSAMB.scaffold6033size10332.g27776.t1">
    <property type="protein sequence ID" value="PSAMB.scaffold6033size10332.g27776.t1"/>
    <property type="gene ID" value="PSAMB.scaffold6033size10332.g27776"/>
</dbReference>
<dbReference type="Pfam" id="PF25133">
    <property type="entry name" value="TYW2_N_2"/>
    <property type="match status" value="1"/>
</dbReference>
<comment type="similarity">
    <text evidence="11">Belongs to the TRM5 / TYW2 family.</text>
</comment>